<dbReference type="PROSITE" id="PS00108">
    <property type="entry name" value="PROTEIN_KINASE_ST"/>
    <property type="match status" value="1"/>
</dbReference>
<dbReference type="Gene3D" id="1.10.510.10">
    <property type="entry name" value="Transferase(Phosphotransferase) domain 1"/>
    <property type="match status" value="1"/>
</dbReference>
<evidence type="ECO:0000256" key="9">
    <source>
        <dbReference type="ARBA" id="ARBA00022777"/>
    </source>
</evidence>
<dbReference type="InterPro" id="IPR008271">
    <property type="entry name" value="Ser/Thr_kinase_AS"/>
</dbReference>
<accession>A0A8D3AV01</accession>
<evidence type="ECO:0000256" key="1">
    <source>
        <dbReference type="ARBA" id="ARBA00001946"/>
    </source>
</evidence>
<dbReference type="SMART" id="SM00220">
    <property type="entry name" value="S_TKc"/>
    <property type="match status" value="1"/>
</dbReference>
<keyword evidence="8 16" id="KW-0547">Nucleotide-binding</keyword>
<evidence type="ECO:0000256" key="17">
    <source>
        <dbReference type="RuleBase" id="RU000304"/>
    </source>
</evidence>
<comment type="similarity">
    <text evidence="2">Belongs to the protein kinase superfamily. CAMK Ser/Thr protein kinase family.</text>
</comment>
<evidence type="ECO:0000256" key="3">
    <source>
        <dbReference type="ARBA" id="ARBA00012513"/>
    </source>
</evidence>
<name>A0A8D3AV01_SCOMX</name>
<keyword evidence="7" id="KW-0479">Metal-binding</keyword>
<comment type="catalytic activity">
    <reaction evidence="12">
        <text>L-threonyl-[protein] + ATP = O-phospho-L-threonyl-[protein] + ADP + H(+)</text>
        <dbReference type="Rhea" id="RHEA:46608"/>
        <dbReference type="Rhea" id="RHEA-COMP:11060"/>
        <dbReference type="Rhea" id="RHEA-COMP:11605"/>
        <dbReference type="ChEBI" id="CHEBI:15378"/>
        <dbReference type="ChEBI" id="CHEBI:30013"/>
        <dbReference type="ChEBI" id="CHEBI:30616"/>
        <dbReference type="ChEBI" id="CHEBI:61977"/>
        <dbReference type="ChEBI" id="CHEBI:456216"/>
        <dbReference type="EC" id="2.7.11.1"/>
    </reaction>
</comment>
<dbReference type="EC" id="2.7.11.1" evidence="3"/>
<dbReference type="GO" id="GO:0000226">
    <property type="term" value="P:microtubule cytoskeleton organization"/>
    <property type="evidence" value="ECO:0007669"/>
    <property type="project" value="TreeGrafter"/>
</dbReference>
<dbReference type="GO" id="GO:0005524">
    <property type="term" value="F:ATP binding"/>
    <property type="evidence" value="ECO:0007669"/>
    <property type="project" value="UniProtKB-UniRule"/>
</dbReference>
<evidence type="ECO:0000256" key="18">
    <source>
        <dbReference type="SAM" id="MobiDB-lite"/>
    </source>
</evidence>
<gene>
    <name evidence="20" type="primary">LOC118310300</name>
</gene>
<keyword evidence="5" id="KW-0597">Phosphoprotein</keyword>
<keyword evidence="6" id="KW-0808">Transferase</keyword>
<dbReference type="InterPro" id="IPR017441">
    <property type="entry name" value="Protein_kinase_ATP_BS"/>
</dbReference>
<dbReference type="PANTHER" id="PTHR24346">
    <property type="entry name" value="MAP/MICROTUBULE AFFINITY-REGULATING KINASE"/>
    <property type="match status" value="1"/>
</dbReference>
<organism evidence="20 21">
    <name type="scientific">Scophthalmus maximus</name>
    <name type="common">Turbot</name>
    <name type="synonym">Psetta maxima</name>
    <dbReference type="NCBI Taxonomy" id="52904"/>
    <lineage>
        <taxon>Eukaryota</taxon>
        <taxon>Metazoa</taxon>
        <taxon>Chordata</taxon>
        <taxon>Craniata</taxon>
        <taxon>Vertebrata</taxon>
        <taxon>Euteleostomi</taxon>
        <taxon>Actinopterygii</taxon>
        <taxon>Neopterygii</taxon>
        <taxon>Teleostei</taxon>
        <taxon>Neoteleostei</taxon>
        <taxon>Acanthomorphata</taxon>
        <taxon>Carangaria</taxon>
        <taxon>Pleuronectiformes</taxon>
        <taxon>Pleuronectoidei</taxon>
        <taxon>Scophthalmidae</taxon>
        <taxon>Scophthalmus</taxon>
    </lineage>
</organism>
<feature type="domain" description="Protein kinase" evidence="19">
    <location>
        <begin position="98"/>
        <end position="349"/>
    </location>
</feature>
<dbReference type="GO" id="GO:0035556">
    <property type="term" value="P:intracellular signal transduction"/>
    <property type="evidence" value="ECO:0007669"/>
    <property type="project" value="TreeGrafter"/>
</dbReference>
<feature type="binding site" evidence="16">
    <location>
        <position position="127"/>
    </location>
    <ligand>
        <name>ATP</name>
        <dbReference type="ChEBI" id="CHEBI:30616"/>
    </ligand>
</feature>
<evidence type="ECO:0000256" key="6">
    <source>
        <dbReference type="ARBA" id="ARBA00022679"/>
    </source>
</evidence>
<dbReference type="GO" id="GO:0050321">
    <property type="term" value="F:tau-protein kinase activity"/>
    <property type="evidence" value="ECO:0007669"/>
    <property type="project" value="TreeGrafter"/>
</dbReference>
<evidence type="ECO:0000256" key="12">
    <source>
        <dbReference type="ARBA" id="ARBA00047899"/>
    </source>
</evidence>
<dbReference type="FunFam" id="1.10.510.10:FF:000346">
    <property type="entry name" value="Serine/threonine-protein kinase NIM1"/>
    <property type="match status" value="1"/>
</dbReference>
<evidence type="ECO:0000256" key="10">
    <source>
        <dbReference type="ARBA" id="ARBA00022840"/>
    </source>
</evidence>
<comment type="cofactor">
    <cofactor evidence="1">
        <name>Mg(2+)</name>
        <dbReference type="ChEBI" id="CHEBI:18420"/>
    </cofactor>
</comment>
<evidence type="ECO:0000313" key="21">
    <source>
        <dbReference type="Proteomes" id="UP000694558"/>
    </source>
</evidence>
<reference evidence="20" key="2">
    <citation type="submission" date="2025-08" db="UniProtKB">
        <authorList>
            <consortium name="Ensembl"/>
        </authorList>
    </citation>
    <scope>IDENTIFICATION</scope>
</reference>
<dbReference type="PROSITE" id="PS50011">
    <property type="entry name" value="PROTEIN_KINASE_DOM"/>
    <property type="match status" value="1"/>
</dbReference>
<dbReference type="SUPFAM" id="SSF56112">
    <property type="entry name" value="Protein kinase-like (PK-like)"/>
    <property type="match status" value="1"/>
</dbReference>
<keyword evidence="10 16" id="KW-0067">ATP-binding</keyword>
<evidence type="ECO:0000259" key="19">
    <source>
        <dbReference type="PROSITE" id="PS50011"/>
    </source>
</evidence>
<dbReference type="FunFam" id="3.30.200.20:FF:000003">
    <property type="entry name" value="Non-specific serine/threonine protein kinase"/>
    <property type="match status" value="1"/>
</dbReference>
<dbReference type="InterPro" id="IPR011009">
    <property type="entry name" value="Kinase-like_dom_sf"/>
</dbReference>
<dbReference type="GO" id="GO:0005737">
    <property type="term" value="C:cytoplasm"/>
    <property type="evidence" value="ECO:0007669"/>
    <property type="project" value="TreeGrafter"/>
</dbReference>
<keyword evidence="11" id="KW-0460">Magnesium</keyword>
<comment type="catalytic activity">
    <reaction evidence="13">
        <text>L-seryl-[protein] + ATP = O-phospho-L-seryl-[protein] + ADP + H(+)</text>
        <dbReference type="Rhea" id="RHEA:17989"/>
        <dbReference type="Rhea" id="RHEA-COMP:9863"/>
        <dbReference type="Rhea" id="RHEA-COMP:11604"/>
        <dbReference type="ChEBI" id="CHEBI:15378"/>
        <dbReference type="ChEBI" id="CHEBI:29999"/>
        <dbReference type="ChEBI" id="CHEBI:30616"/>
        <dbReference type="ChEBI" id="CHEBI:83421"/>
        <dbReference type="ChEBI" id="CHEBI:456216"/>
        <dbReference type="EC" id="2.7.11.1"/>
    </reaction>
</comment>
<evidence type="ECO:0000256" key="5">
    <source>
        <dbReference type="ARBA" id="ARBA00022553"/>
    </source>
</evidence>
<evidence type="ECO:0000256" key="15">
    <source>
        <dbReference type="ARBA" id="ARBA00080118"/>
    </source>
</evidence>
<evidence type="ECO:0000256" key="16">
    <source>
        <dbReference type="PROSITE-ProRule" id="PRU10141"/>
    </source>
</evidence>
<evidence type="ECO:0000256" key="8">
    <source>
        <dbReference type="ARBA" id="ARBA00022741"/>
    </source>
</evidence>
<evidence type="ECO:0000313" key="20">
    <source>
        <dbReference type="Ensembl" id="ENSSMAP00000023986.2"/>
    </source>
</evidence>
<dbReference type="Pfam" id="PF00069">
    <property type="entry name" value="Pkinase"/>
    <property type="match status" value="1"/>
</dbReference>
<dbReference type="PROSITE" id="PS00107">
    <property type="entry name" value="PROTEIN_KINASE_ATP"/>
    <property type="match status" value="1"/>
</dbReference>
<sequence length="462" mass="51838">MPGTAIMYSRKRNNSVNTERSKRNIKGKTWTHLKSTPPQGGVVTLLSAKGGKTLETQENTTEEQEAMRRTAFGKAFYDMSHSERVMDDLTFGRRVGLYELRGQIGCGNFSQVRLGIHDLTKERVAVKILDKVRLDKRSQALFASEISCMEKLAHPNVVRLFEVVETFKRLHLVMEYASGGELFSHISTRGRLSNLESKLVFSQVLSAVKHMHDNDIVHRDLKAENVFYTNSYCIKVGDFGFGTLCGPGDVLHTFCGSPRYAAPELFREKGYNGQHADVWALGVLLYFMMTATMPFRATNTGRLRCCILQGSYSIPSYVPVSCQVVIKGLLRPVPVDRLTMAQIMCSDWMRGVEYPQAYPSFSPTPSHLVEPTCHLSSEELSVKAALEDLGITRAHLLNHSLDLRSPVTGTYRIVQHRIQKRRCVAAVGYSQSSAKESQGRLRWRAGSDGLLNKRHSVVCIIM</sequence>
<dbReference type="InterPro" id="IPR000719">
    <property type="entry name" value="Prot_kinase_dom"/>
</dbReference>
<dbReference type="AlphaFoldDB" id="A0A8D3AV01"/>
<evidence type="ECO:0000256" key="7">
    <source>
        <dbReference type="ARBA" id="ARBA00022723"/>
    </source>
</evidence>
<dbReference type="GeneTree" id="ENSGT00940000165287"/>
<feature type="region of interest" description="Disordered" evidence="18">
    <location>
        <begin position="1"/>
        <end position="20"/>
    </location>
</feature>
<reference evidence="20" key="1">
    <citation type="submission" date="2023-05" db="EMBL/GenBank/DDBJ databases">
        <title>High-quality long-read genome of Scophthalmus maximus.</title>
        <authorList>
            <person name="Lien S."/>
            <person name="Martinez P."/>
        </authorList>
    </citation>
    <scope>NUCLEOTIDE SEQUENCE [LARGE SCALE GENOMIC DNA]</scope>
</reference>
<dbReference type="GO" id="GO:0046872">
    <property type="term" value="F:metal ion binding"/>
    <property type="evidence" value="ECO:0007669"/>
    <property type="project" value="UniProtKB-KW"/>
</dbReference>
<proteinExistence type="inferred from homology"/>
<evidence type="ECO:0000256" key="14">
    <source>
        <dbReference type="ARBA" id="ARBA00069491"/>
    </source>
</evidence>
<dbReference type="Ensembl" id="ENSSMAT00000024275.2">
    <property type="protein sequence ID" value="ENSSMAP00000023986.2"/>
    <property type="gene ID" value="ENSSMAG00000014650.2"/>
</dbReference>
<keyword evidence="4 17" id="KW-0723">Serine/threonine-protein kinase</keyword>
<dbReference type="PANTHER" id="PTHR24346:SF29">
    <property type="entry name" value="SERINE_THREONINE-PROTEIN KINASE NIM1-LIKE"/>
    <property type="match status" value="1"/>
</dbReference>
<dbReference type="Proteomes" id="UP000694558">
    <property type="component" value="Chromosome 7"/>
</dbReference>
<evidence type="ECO:0000256" key="2">
    <source>
        <dbReference type="ARBA" id="ARBA00006692"/>
    </source>
</evidence>
<evidence type="ECO:0000256" key="11">
    <source>
        <dbReference type="ARBA" id="ARBA00022842"/>
    </source>
</evidence>
<keyword evidence="9" id="KW-0418">Kinase</keyword>
<evidence type="ECO:0000256" key="13">
    <source>
        <dbReference type="ARBA" id="ARBA00048679"/>
    </source>
</evidence>
<evidence type="ECO:0000256" key="4">
    <source>
        <dbReference type="ARBA" id="ARBA00022527"/>
    </source>
</evidence>
<protein>
    <recommendedName>
        <fullName evidence="14">Serine/threonine-protein kinase NIM1</fullName>
        <ecNumber evidence="3">2.7.11.1</ecNumber>
    </recommendedName>
    <alternativeName>
        <fullName evidence="15">NIM1 serine/threonine-protein kinase</fullName>
    </alternativeName>
</protein>